<feature type="compositionally biased region" description="Polar residues" evidence="11">
    <location>
        <begin position="2877"/>
        <end position="2887"/>
    </location>
</feature>
<feature type="region of interest" description="Disordered" evidence="11">
    <location>
        <begin position="245"/>
        <end position="265"/>
    </location>
</feature>
<dbReference type="SUPFAM" id="SSF46934">
    <property type="entry name" value="UBA-like"/>
    <property type="match status" value="1"/>
</dbReference>
<dbReference type="OrthoDB" id="423283at2759"/>
<dbReference type="Pfam" id="PF00627">
    <property type="entry name" value="UBA"/>
    <property type="match status" value="1"/>
</dbReference>
<proteinExistence type="inferred from homology"/>
<feature type="compositionally biased region" description="Polar residues" evidence="11">
    <location>
        <begin position="2732"/>
        <end position="2741"/>
    </location>
</feature>
<feature type="region of interest" description="Disordered" evidence="11">
    <location>
        <begin position="2511"/>
        <end position="2532"/>
    </location>
</feature>
<keyword evidence="8" id="KW-0539">Nucleus</keyword>
<evidence type="ECO:0000259" key="14">
    <source>
        <dbReference type="PROSITE" id="PS50918"/>
    </source>
</evidence>
<feature type="compositionally biased region" description="Acidic residues" evidence="11">
    <location>
        <begin position="1964"/>
        <end position="1976"/>
    </location>
</feature>
<dbReference type="Gene3D" id="1.10.8.10">
    <property type="entry name" value="DNA helicase RuvA subunit, C-terminal domain"/>
    <property type="match status" value="1"/>
</dbReference>
<sequence length="4213" mass="461888">DKQITTDILKALTDQPLPQNRDFLVQLPGLFNTLALNSRGIETIQSSGVLAQYLDTLVSPEYLPTMKTKRVRDFLSQISYNPSSSSGQSLSNSLTASQMSNAIQELLRSHNELKPTVFQSLVTCLKRVVELGNMQPATLIPESILLSGSEDFPGHSDYKISGCSNHLTEAPNRSSSGGSSQTIAAGGGIQVSSQVGVAPSPSQARSGVMLDDDVVMLSGGEDEDEDDENDIDDVTRATQTALTAATRQSGQSVGSRLLDSRSVSPTTSLNFKENAATTGAKVQTLLPDGTPIPPYMFLPDFMLNTCKFLEKLLPSASHVTEAMCRHFVSHGGLQVLCDLLQMPGLPYDFPVSAACASLCKIFEDLANSINLIDVIEPLFQCLDSSLTKLSNLYNSQFQVKSFLLDEYMAHEHTHLHELVVTASIICIMVQIIDHLKPELRPLLANQWISRNLLSTLGRLYLGVSWEAGILLTILSGDKEITEKDLCSSNKITTHAVDSRPGSNKLGDVEARAALDSESIPQFVEALHIYTLLKPKATNVIAENAFLRRHPELIKVTHRILHVTAFLINSVTELFTAWGRFFANRNQVSYRRRRMNLMSNEQISSFTKYVALSQVSQVLTSILSWEVPTAVSGHSASPRLLCAMRYAAVRMTNLLLHDSNHKGPQGRMLHAFFYQGGIHRYFGLFRELINLDLNNADIREPLTEVLEEWLVCAGRISNTDHIAAELRRISETDRSTVDVDKYVESIHQSMLFPLEQLCTRSDLQNLLTRRAVEHLLSMLVDIVPYLFNTTKQNSEVKLSDPTAVEPAVTDAREAATSGSDAANVDASASQCVLILTHETGNSSNPEGRDNESPQNLDPQSHGQSESAVGEGNPAEASAIIAETPLMETTDAASTTQGTDRVRDPAALQLMEEMGFSRELCLVALEQTDWNANEAVNLVIATPPEDLLPATMISANLGRRGASTRASFREPAEPSSVVGDETPDWSAVNLAMEAPEQPATSSSFMNFAATVAHYIDEALLADRDSQRLSVQTPLVPVVTVTSTSSDSLQKDPKEQSGVSLHIELLPPEKVTALRESLKQNAFRACYAIAKLHHSDQILHRIAEILLSSGEEERYIDQLFGFVAASVSSRLWSPASCNREFSPKTSATSTFEPDAALTESTSEYPIVGLHLSALLFIRCQSLCARLAWEHDLPRLLVYWVCRLDLAPHWHQESSTQCEPMDIDKTDGSEPDSVHEQTTGYFQTMLLATLILDQYERSVQAMELRKLSVRLYLNAHNWHWFDDRAMLWHPYNTESARAIDTAYHKGDLCAYCHIGRRPYSVEFPTMTQMNLDSMHRRPALLFPQAADSADIASTFYERSTMDVRIPPALNAEQRKSLYMSILRHFESLSKLSTDSSGQLIDGPAPTTIPSDCVNAMLRLLLRLAYTSYDDTREIADANFLSILLNYPHEREFSAEYSAFVGTLLTQVFDDESTVTSVMKDVLQKMSQFGVPSGYLGIGASQVGCRDLFYLLSMCAPLFAKDRKAACKLACETMCLSLSDADVRAKTIPKTYLVEPTTNCTRSEIQNISLSHRQKAILVMLIELIVHRPNGLCPKKPNFTQSPSSNCIEDIDLQPDNDAYTTLATGAPTLSTCISPASSTTTTTTWTSGQTLGHLSSVSTQQYQRQQQQQQITQQRALTDASSTSTLVGVSNKSSSRANNIVLLGKTDAIRYLIDLISSYRPVAEFVALFKLSQSDSTGSSSDRPTSFLSHLFIHLLNHPETTELTTLLLENLVLVCSEPTQTIIIGEFKNSLGRITALTSPSSAGEESAMNSNDTLHSRKNDCLAAHMIFLERILSLPASLVNHLIHIIYKRHIPADIAKLIAVVDCNLTNTQSTLSVMVRTLESLTWVERQIHKLVPTASEHTNATLQGPDQTNTIQSQANDQPPAELSTTGASAVRPDQPGGTTQHSSADHAPVTDGHSRVRSYETDSDDDDEDDEDHDLGGQNERSQERQARTSVSQAGNTRVDHTSSSNDALNMVLENVLMSSQGSGALMSPDSSHQPPETRPSWHHSVGAAEQDDSIIFVHDDEEDEGSAGQGGEGENSQEDDVLDEDDDDEDDDDDDDDEDEDEDEGEGEDHESEHDDVSEDDEVAFVLRNGPQQSSGGSARLSTGARRHRRRNDATISVSVTGGRVTADLGPLQVDRDEADHHDNEDDDADVVLREEELDDDDGSFEDDVVDTFDRDEDEGMRLPESNVTGHIFLSSGGRLVRRSNPVVAMVEEVFSLVDVPHHVTTTVSNRTAGSRRDRLTFTPADASDTGLTQSGTTLGNWGLVFPGIGFVDGLHAPPGFGIPPNAPTFRFNLSNGPGAGTPVFVTGSSTNRVAPSGLNFLASGTRVDNMTSGNVSQTLPPPTLASQHPLLQIPSVPSGSSSQNAGTTSIYGPSGLTTNNSRLSRTVITNTSTTPSTTRMTSALPPMVPQQTSTTMSSLHYGHRCRAPGSSVPIVIGNSGIRQRGPVTRLYGNIDNSVSRLHATPVESATTAASTSSQPVSLVRDNRSGPEADNLVWSMLTSFAEDQPSSLNSALAAAIFSQAEARGLTSDTVSLGLGASQMNSLLNAQLSSYAGYALPASYRQWITLSRMLFGHELMDLILISRYNVYTELARKRQEALDVRVKEAEDLAAQQAAAEESQKLDVNEPAGTPITEGPAPSTLTSDSPEQSGVTDATVLQVPSLGSTANTLPVSNAGVTPAIPDDTTEQMTPTASDSQVIMPQSITESTNQNVESAAATATSVAESSALRPLTDEETIQSLVEGGMDPSFLDALPEDMRSEVIADHRHARQVQQRLSSINLPEHINSDWLAGLPPHIQEERCNTVRKAEVLNQFRQEQHQQQQQQDQHQPQQGVSGTSEGMAQRTPENNTAFLLSLPTTLRREVLADMEESQFDMLPPELAAEARQLRREHEERIARTVQNGVLTHSFTTRTDQNIWRNLTSAAGLIGGNGRWDVRFRSINQFLRYLRSTFAGSPYSGASLGLQTASVSRGRCLVDHDGLTCLIVLLVASSSCSQQRRHIIPTVKKVLRNLSCHFGTRNWIVGCLLSLFDGLSEKSMTDRMTGPRSDLPPITHSKNACSSAADAEQIESSLDPLRSGPVNNIFNIGFEAALGCWVRVFHPLPEADNPTVNLDRLRTTGTTDFCNTRSTAAPLHRHIIHPQAAVSVASVLLETLGELARSFPVHFYPRPPESKSDSASTSATDPRPSSSTLDQLHPSFWDIFDRLSQSPPGVASSHSVPSRPGRRFHASSRKRQNSASSKAVSVDLSGAPPPLPMEVSYSSHGGSSLSDRPETADSCVHSRRRVPSNSSSSYGPVDCFSHLADLLCHPLLRDRPLHQERLLSLLAGIVKEFIIVRGQSTSSDTATVRSAITTSEQQNVARTSQPDSQPQASTSLDRPAEVTAPSTGSVADSTKLATKPTDLIGQIKMDVVKMLCQCVLAPKSTDAARSMAAQLITDLARSNRSAKDSMLKLLCESAGRLTSKIMVQLQDLIDEINSLKLAKVKGPDSKTSETSNVPGASSSSSGVRLTSTSFDVLPDRFSASGQVVVISGDSRPAQPANTFADLQMNAVQVFSCPNSDQTRLRSTLGLILRIASGDCSINQADPTPMCPYDPLQSVTMLPEFWSRLSLAFEKLTSLPELNAVLLLQPLLEAFCLAHLYLVKDSIMIRQRSTSSRSARSNPSASNAFSLIDMVPVLQLRVEPSTPSVPDRGSQGDTTTNENTTHLHLDIVGPVSPPCLPMEEEQRSAGDTINCGRASVSSASNSNTILQFAEQHRTGLNQILRHYGNGLGESPLAVFLVYPRVLDFDIKRKFFRQQLQSLNGRSSVTSRFDDEPIVISRDRIFEDSYARLHQKSPARWNHKFVIRFQNEEGQDAGGPLREWYLLMSREIFNPNYCLFRTSPADRVTYTINPSSYINSNHLSYFKFVGRFIAKAIYDNKLLECYFSRSFYKHILGVPVRFSDLESDDYEFYKGLEFLLKNHISDLGYELTFSTEINEFGKTETRDLIENGRNVPVTEHNKREYVRLVCQERMIGAIRQQLDAFLGGFYEIIPKRLISVFNEQELELLISGLPNIDIADLRAHTIYSKYQANSPQIEWFWRALESFDQEDRARFLQFVTGTSKVPLGGFANLEGIHGPTQFQISRATGSSTSHLPCAHTCFNTLVLPAYENYEHLRARLLTAIRECSEGYGMA</sequence>
<dbReference type="EC" id="2.3.2.26" evidence="4"/>
<evidence type="ECO:0000256" key="3">
    <source>
        <dbReference type="ARBA" id="ARBA00004906"/>
    </source>
</evidence>
<dbReference type="GO" id="GO:0005634">
    <property type="term" value="C:nucleus"/>
    <property type="evidence" value="ECO:0007669"/>
    <property type="project" value="UniProtKB-SubCell"/>
</dbReference>
<feature type="compositionally biased region" description="Polar residues" evidence="11">
    <location>
        <begin position="2400"/>
        <end position="2425"/>
    </location>
</feature>
<dbReference type="Pfam" id="PF00632">
    <property type="entry name" value="HECT"/>
    <property type="match status" value="1"/>
</dbReference>
<evidence type="ECO:0000256" key="1">
    <source>
        <dbReference type="ARBA" id="ARBA00000885"/>
    </source>
</evidence>
<dbReference type="Pfam" id="PF14377">
    <property type="entry name" value="UBM"/>
    <property type="match status" value="2"/>
</dbReference>
<dbReference type="GO" id="GO:0000209">
    <property type="term" value="P:protein polyubiquitination"/>
    <property type="evidence" value="ECO:0007669"/>
    <property type="project" value="TreeGrafter"/>
</dbReference>
<evidence type="ECO:0000256" key="4">
    <source>
        <dbReference type="ARBA" id="ARBA00012485"/>
    </source>
</evidence>
<feature type="compositionally biased region" description="Basic residues" evidence="11">
    <location>
        <begin position="3265"/>
        <end position="3277"/>
    </location>
</feature>
<feature type="region of interest" description="Disordered" evidence="11">
    <location>
        <begin position="2709"/>
        <end position="2741"/>
    </location>
</feature>
<comment type="catalytic activity">
    <reaction evidence="1">
        <text>S-ubiquitinyl-[E2 ubiquitin-conjugating enzyme]-L-cysteine + [acceptor protein]-L-lysine = [E2 ubiquitin-conjugating enzyme]-L-cysteine + N(6)-ubiquitinyl-[acceptor protein]-L-lysine.</text>
        <dbReference type="EC" id="2.3.2.26"/>
    </reaction>
</comment>
<feature type="region of interest" description="Disordered" evidence="11">
    <location>
        <begin position="2658"/>
        <end position="2697"/>
    </location>
</feature>
<dbReference type="PANTHER" id="PTHR11254">
    <property type="entry name" value="HECT DOMAIN UBIQUITIN-PROTEIN LIGASE"/>
    <property type="match status" value="1"/>
</dbReference>
<feature type="compositionally biased region" description="Polar residues" evidence="11">
    <location>
        <begin position="3395"/>
        <end position="3417"/>
    </location>
</feature>
<dbReference type="CDD" id="cd00078">
    <property type="entry name" value="HECTc"/>
    <property type="match status" value="1"/>
</dbReference>
<dbReference type="PANTHER" id="PTHR11254:SF67">
    <property type="entry name" value="E3 UBIQUITIN-PROTEIN LIGASE HUWE1"/>
    <property type="match status" value="1"/>
</dbReference>
<feature type="compositionally biased region" description="Basic and acidic residues" evidence="11">
    <location>
        <begin position="2178"/>
        <end position="2188"/>
    </location>
</feature>
<dbReference type="CDD" id="cd14306">
    <property type="entry name" value="UBA_VP13D"/>
    <property type="match status" value="1"/>
</dbReference>
<dbReference type="SMART" id="SM00119">
    <property type="entry name" value="HECTc"/>
    <property type="match status" value="1"/>
</dbReference>
<dbReference type="InterPro" id="IPR025527">
    <property type="entry name" value="HUWE1/Rev1_UBM"/>
</dbReference>
<dbReference type="Pfam" id="PF06025">
    <property type="entry name" value="DUF913"/>
    <property type="match status" value="1"/>
</dbReference>
<evidence type="ECO:0000259" key="12">
    <source>
        <dbReference type="PROSITE" id="PS50030"/>
    </source>
</evidence>
<evidence type="ECO:0000313" key="16">
    <source>
        <dbReference type="Proteomes" id="UP000728185"/>
    </source>
</evidence>
<dbReference type="Gene3D" id="3.30.720.50">
    <property type="match status" value="1"/>
</dbReference>
<dbReference type="FunFam" id="3.30.2160.10:FF:000001">
    <property type="entry name" value="E3 ubiquitin-protein ligase NEDD4-like"/>
    <property type="match status" value="1"/>
</dbReference>
<dbReference type="GO" id="GO:0005737">
    <property type="term" value="C:cytoplasm"/>
    <property type="evidence" value="ECO:0007669"/>
    <property type="project" value="TreeGrafter"/>
</dbReference>
<dbReference type="SUPFAM" id="SSF56204">
    <property type="entry name" value="Hect, E3 ligase catalytic domain"/>
    <property type="match status" value="1"/>
</dbReference>
<keyword evidence="6" id="KW-0808">Transferase</keyword>
<feature type="non-terminal residue" evidence="15">
    <location>
        <position position="4213"/>
    </location>
</feature>
<feature type="region of interest" description="Disordered" evidence="11">
    <location>
        <begin position="3208"/>
        <end position="3235"/>
    </location>
</feature>
<feature type="domain" description="HECT" evidence="13">
    <location>
        <begin position="3876"/>
        <end position="4213"/>
    </location>
</feature>
<dbReference type="PROSITE" id="PS50918">
    <property type="entry name" value="WWE"/>
    <property type="match status" value="1"/>
</dbReference>
<comment type="subcellular location">
    <subcellularLocation>
        <location evidence="2">Nucleus</location>
    </subcellularLocation>
</comment>
<reference evidence="15" key="1">
    <citation type="submission" date="2019-05" db="EMBL/GenBank/DDBJ databases">
        <title>Annotation for the trematode Fasciolopsis buski.</title>
        <authorList>
            <person name="Choi Y.-J."/>
        </authorList>
    </citation>
    <scope>NUCLEOTIDE SEQUENCE</scope>
    <source>
        <strain evidence="15">HT</strain>
        <tissue evidence="15">Whole worm</tissue>
    </source>
</reference>
<feature type="compositionally biased region" description="Low complexity" evidence="11">
    <location>
        <begin position="3535"/>
        <end position="3549"/>
    </location>
</feature>
<dbReference type="Gene3D" id="3.30.2410.10">
    <property type="entry name" value="Hect, E3 ligase catalytic domain"/>
    <property type="match status" value="1"/>
</dbReference>
<feature type="region of interest" description="Disordered" evidence="11">
    <location>
        <begin position="3253"/>
        <end position="3335"/>
    </location>
</feature>
<dbReference type="InterPro" id="IPR035983">
    <property type="entry name" value="Hect_E3_ubiquitin_ligase"/>
</dbReference>
<evidence type="ECO:0000256" key="7">
    <source>
        <dbReference type="ARBA" id="ARBA00022786"/>
    </source>
</evidence>
<evidence type="ECO:0000259" key="13">
    <source>
        <dbReference type="PROSITE" id="PS50237"/>
    </source>
</evidence>
<dbReference type="FunFam" id="3.90.1750.10:FF:000003">
    <property type="entry name" value="E3 ubiquitin-protein ligase UPL1"/>
    <property type="match status" value="1"/>
</dbReference>
<dbReference type="InterPro" id="IPR015940">
    <property type="entry name" value="UBA"/>
</dbReference>
<feature type="region of interest" description="Disordered" evidence="11">
    <location>
        <begin position="837"/>
        <end position="871"/>
    </location>
</feature>
<keyword evidence="16" id="KW-1185">Reference proteome</keyword>
<feature type="region of interest" description="Disordered" evidence="11">
    <location>
        <begin position="2437"/>
        <end position="2459"/>
    </location>
</feature>
<dbReference type="Gene3D" id="3.90.1750.10">
    <property type="entry name" value="Hect, E3 ligase catalytic domains"/>
    <property type="match status" value="1"/>
</dbReference>
<evidence type="ECO:0000256" key="6">
    <source>
        <dbReference type="ARBA" id="ARBA00022679"/>
    </source>
</evidence>
<feature type="compositionally biased region" description="Polar residues" evidence="11">
    <location>
        <begin position="851"/>
        <end position="865"/>
    </location>
</feature>
<dbReference type="GO" id="GO:0006511">
    <property type="term" value="P:ubiquitin-dependent protein catabolic process"/>
    <property type="evidence" value="ECO:0007669"/>
    <property type="project" value="TreeGrafter"/>
</dbReference>
<comment type="caution">
    <text evidence="15">The sequence shown here is derived from an EMBL/GenBank/DDBJ whole genome shotgun (WGS) entry which is preliminary data.</text>
</comment>
<feature type="region of interest" description="Disordered" evidence="11">
    <location>
        <begin position="2376"/>
        <end position="2425"/>
    </location>
</feature>
<comment type="pathway">
    <text evidence="3">Protein modification; protein ubiquitination.</text>
</comment>
<feature type="region of interest" description="Disordered" evidence="11">
    <location>
        <begin position="3395"/>
        <end position="3435"/>
    </location>
</feature>
<comment type="similarity">
    <text evidence="9">Belongs to the UPL family. TOM1/PTR1 subfamily.</text>
</comment>
<feature type="compositionally biased region" description="Polar residues" evidence="11">
    <location>
        <begin position="2023"/>
        <end position="2038"/>
    </location>
</feature>
<dbReference type="InterPro" id="IPR004170">
    <property type="entry name" value="WWE_dom"/>
</dbReference>
<protein>
    <recommendedName>
        <fullName evidence="4">HECT-type E3 ubiquitin transferase</fullName>
        <ecNumber evidence="4">2.3.2.26</ecNumber>
    </recommendedName>
</protein>
<dbReference type="InterPro" id="IPR010314">
    <property type="entry name" value="E3_Ub_ligase_DUF913"/>
</dbReference>
<dbReference type="SUPFAM" id="SSF117839">
    <property type="entry name" value="WWE domain"/>
    <property type="match status" value="1"/>
</dbReference>
<feature type="region of interest" description="Disordered" evidence="11">
    <location>
        <begin position="2859"/>
        <end position="2887"/>
    </location>
</feature>
<feature type="compositionally biased region" description="Polar residues" evidence="11">
    <location>
        <begin position="2685"/>
        <end position="2697"/>
    </location>
</feature>
<gene>
    <name evidence="15" type="ORF">FBUS_00780</name>
</gene>
<dbReference type="PROSITE" id="PS50030">
    <property type="entry name" value="UBA"/>
    <property type="match status" value="1"/>
</dbReference>
<evidence type="ECO:0000313" key="15">
    <source>
        <dbReference type="EMBL" id="KAA0188044.1"/>
    </source>
</evidence>
<feature type="compositionally biased region" description="Low complexity" evidence="11">
    <location>
        <begin position="2437"/>
        <end position="2447"/>
    </location>
</feature>
<feature type="compositionally biased region" description="Polar residues" evidence="11">
    <location>
        <begin position="3425"/>
        <end position="3435"/>
    </location>
</feature>
<name>A0A8E0RU24_9TREM</name>
<dbReference type="Gene3D" id="3.30.2160.10">
    <property type="entry name" value="Hect, E3 ligase catalytic domain"/>
    <property type="match status" value="1"/>
</dbReference>
<dbReference type="InterPro" id="IPR037197">
    <property type="entry name" value="WWE_dom_sf"/>
</dbReference>
<feature type="compositionally biased region" description="Polar residues" evidence="11">
    <location>
        <begin position="2709"/>
        <end position="2721"/>
    </location>
</feature>
<keyword evidence="7 10" id="KW-0833">Ubl conjugation pathway</keyword>
<dbReference type="InterPro" id="IPR041969">
    <property type="entry name" value="VP13D_UBA"/>
</dbReference>
<feature type="compositionally biased region" description="Low complexity" evidence="11">
    <location>
        <begin position="2859"/>
        <end position="2876"/>
    </location>
</feature>
<feature type="compositionally biased region" description="Polar residues" evidence="11">
    <location>
        <begin position="1991"/>
        <end position="2008"/>
    </location>
</feature>
<dbReference type="SMART" id="SM00165">
    <property type="entry name" value="UBA"/>
    <property type="match status" value="1"/>
</dbReference>
<feature type="region of interest" description="Disordered" evidence="11">
    <location>
        <begin position="2023"/>
        <end position="2192"/>
    </location>
</feature>
<feature type="compositionally biased region" description="Low complexity" evidence="11">
    <location>
        <begin position="3301"/>
        <end position="3311"/>
    </location>
</feature>
<organism evidence="15 16">
    <name type="scientific">Fasciolopsis buskii</name>
    <dbReference type="NCBI Taxonomy" id="27845"/>
    <lineage>
        <taxon>Eukaryota</taxon>
        <taxon>Metazoa</taxon>
        <taxon>Spiralia</taxon>
        <taxon>Lophotrochozoa</taxon>
        <taxon>Platyhelminthes</taxon>
        <taxon>Trematoda</taxon>
        <taxon>Digenea</taxon>
        <taxon>Plagiorchiida</taxon>
        <taxon>Echinostomata</taxon>
        <taxon>Echinostomatoidea</taxon>
        <taxon>Fasciolidae</taxon>
        <taxon>Fasciolopsis</taxon>
    </lineage>
</organism>
<evidence type="ECO:0000256" key="8">
    <source>
        <dbReference type="ARBA" id="ARBA00023242"/>
    </source>
</evidence>
<dbReference type="PROSITE" id="PS50237">
    <property type="entry name" value="HECT"/>
    <property type="match status" value="1"/>
</dbReference>
<feature type="compositionally biased region" description="Polar residues" evidence="11">
    <location>
        <begin position="1897"/>
        <end position="1930"/>
    </location>
</feature>
<dbReference type="InterPro" id="IPR000569">
    <property type="entry name" value="HECT_dom"/>
</dbReference>
<feature type="active site" description="Glycyl thioester intermediate" evidence="10">
    <location>
        <position position="4180"/>
    </location>
</feature>
<feature type="domain" description="WWE" evidence="14">
    <location>
        <begin position="1259"/>
        <end position="1337"/>
    </location>
</feature>
<feature type="region of interest" description="Disordered" evidence="11">
    <location>
        <begin position="1896"/>
        <end position="2008"/>
    </location>
</feature>
<feature type="region of interest" description="Disordered" evidence="11">
    <location>
        <begin position="3526"/>
        <end position="3549"/>
    </location>
</feature>
<dbReference type="InterPro" id="IPR009060">
    <property type="entry name" value="UBA-like_sf"/>
</dbReference>
<dbReference type="FunFam" id="3.30.2410.10:FF:000009">
    <property type="entry name" value="Probable E3 ubiquitin-protein ligase HECTD2"/>
    <property type="match status" value="1"/>
</dbReference>
<dbReference type="InterPro" id="IPR050409">
    <property type="entry name" value="E3_ubiq-protein_ligase"/>
</dbReference>
<evidence type="ECO:0000256" key="11">
    <source>
        <dbReference type="SAM" id="MobiDB-lite"/>
    </source>
</evidence>
<dbReference type="GO" id="GO:0061630">
    <property type="term" value="F:ubiquitin protein ligase activity"/>
    <property type="evidence" value="ECO:0007669"/>
    <property type="project" value="UniProtKB-EC"/>
</dbReference>
<feature type="compositionally biased region" description="Polar residues" evidence="11">
    <location>
        <begin position="2134"/>
        <end position="2145"/>
    </location>
</feature>
<evidence type="ECO:0000256" key="9">
    <source>
        <dbReference type="ARBA" id="ARBA00034494"/>
    </source>
</evidence>
<evidence type="ECO:0000256" key="2">
    <source>
        <dbReference type="ARBA" id="ARBA00004123"/>
    </source>
</evidence>
<feature type="domain" description="UBA" evidence="12">
    <location>
        <begin position="900"/>
        <end position="940"/>
    </location>
</feature>
<dbReference type="Pfam" id="PF02825">
    <property type="entry name" value="WWE"/>
    <property type="match status" value="1"/>
</dbReference>
<feature type="compositionally biased region" description="Low complexity" evidence="11">
    <location>
        <begin position="2513"/>
        <end position="2522"/>
    </location>
</feature>
<dbReference type="Proteomes" id="UP000728185">
    <property type="component" value="Unassembled WGS sequence"/>
</dbReference>
<evidence type="ECO:0000256" key="5">
    <source>
        <dbReference type="ARBA" id="ARBA00022553"/>
    </source>
</evidence>
<feature type="compositionally biased region" description="Acidic residues" evidence="11">
    <location>
        <begin position="2079"/>
        <end position="2127"/>
    </location>
</feature>
<keyword evidence="5" id="KW-0597">Phosphoprotein</keyword>
<dbReference type="EMBL" id="LUCM01008702">
    <property type="protein sequence ID" value="KAA0188044.1"/>
    <property type="molecule type" value="Genomic_DNA"/>
</dbReference>
<accession>A0A8E0RU24</accession>
<evidence type="ECO:0000256" key="10">
    <source>
        <dbReference type="PROSITE-ProRule" id="PRU00104"/>
    </source>
</evidence>
<feature type="region of interest" description="Disordered" evidence="11">
    <location>
        <begin position="793"/>
        <end position="821"/>
    </location>
</feature>